<dbReference type="AlphaFoldDB" id="A0A0R1U9S7"/>
<name>A0A0R1U9S7_9LACO</name>
<evidence type="ECO:0000256" key="1">
    <source>
        <dbReference type="SAM" id="Phobius"/>
    </source>
</evidence>
<dbReference type="STRING" id="1423724.FC32_GL001862"/>
<evidence type="ECO:0000313" key="4">
    <source>
        <dbReference type="Proteomes" id="UP000051324"/>
    </source>
</evidence>
<protein>
    <recommendedName>
        <fullName evidence="2">Regulatory protein YycH-like domain-containing protein</fullName>
    </recommendedName>
</protein>
<evidence type="ECO:0000313" key="3">
    <source>
        <dbReference type="EMBL" id="KRL86587.1"/>
    </source>
</evidence>
<dbReference type="PATRIC" id="fig|1423724.4.peg.1941"/>
<dbReference type="Pfam" id="PF09648">
    <property type="entry name" value="YycI"/>
    <property type="match status" value="1"/>
</dbReference>
<keyword evidence="1" id="KW-1133">Transmembrane helix</keyword>
<dbReference type="RefSeq" id="WP_025088013.1">
    <property type="nucleotide sequence ID" value="NZ_AZFT01000025.1"/>
</dbReference>
<dbReference type="Proteomes" id="UP000051324">
    <property type="component" value="Unassembled WGS sequence"/>
</dbReference>
<sequence length="269" mass="30755">MNFKRIEWIFVIAFIALDIFLLSVYLTQNETIYQHTSSSSTTGSSSVLKSIKNDQITYGKLSDETASGYYISSPNSNVLRDKAEKLQYSWEYSNHRLTVDFTDSVKIADPDDPQKTTDNLLKDTTAVLYGKYYAYNATLSSSSVLVYTQMVYGSPVYSNDGQIRFTIKNGYVTGYTQGYLSNIKILRERKDTISQKRALIWLYQYNKLPSNSQVQWIKLGYTRLLSVNNSIVYIPTWNFSIKNNANGNVQYRRINAFTGSVMDETISVK</sequence>
<reference evidence="3 4" key="1">
    <citation type="journal article" date="2015" name="Genome Announc.">
        <title>Expanding the biotechnology potential of lactobacilli through comparative genomics of 213 strains and associated genera.</title>
        <authorList>
            <person name="Sun Z."/>
            <person name="Harris H.M."/>
            <person name="McCann A."/>
            <person name="Guo C."/>
            <person name="Argimon S."/>
            <person name="Zhang W."/>
            <person name="Yang X."/>
            <person name="Jeffery I.B."/>
            <person name="Cooney J.C."/>
            <person name="Kagawa T.F."/>
            <person name="Liu W."/>
            <person name="Song Y."/>
            <person name="Salvetti E."/>
            <person name="Wrobel A."/>
            <person name="Rasinkangas P."/>
            <person name="Parkhill J."/>
            <person name="Rea M.C."/>
            <person name="O'Sullivan O."/>
            <person name="Ritari J."/>
            <person name="Douillard F.P."/>
            <person name="Paul Ross R."/>
            <person name="Yang R."/>
            <person name="Briner A.E."/>
            <person name="Felis G.E."/>
            <person name="de Vos W.M."/>
            <person name="Barrangou R."/>
            <person name="Klaenhammer T.R."/>
            <person name="Caufield P.W."/>
            <person name="Cui Y."/>
            <person name="Zhang H."/>
            <person name="O'Toole P.W."/>
        </authorList>
    </citation>
    <scope>NUCLEOTIDE SEQUENCE [LARGE SCALE GENOMIC DNA]</scope>
    <source>
        <strain evidence="3 4">DSM 16634</strain>
    </source>
</reference>
<proteinExistence type="predicted"/>
<keyword evidence="1" id="KW-0472">Membrane</keyword>
<dbReference type="EMBL" id="AZFT01000025">
    <property type="protein sequence ID" value="KRL86587.1"/>
    <property type="molecule type" value="Genomic_DNA"/>
</dbReference>
<evidence type="ECO:0000259" key="2">
    <source>
        <dbReference type="Pfam" id="PF09648"/>
    </source>
</evidence>
<dbReference type="Gene3D" id="2.40.128.690">
    <property type="entry name" value="YycH protein, domain 3-like"/>
    <property type="match status" value="1"/>
</dbReference>
<organism evidence="3 4">
    <name type="scientific">Ligilactobacillus apodemi DSM 16634 = JCM 16172</name>
    <dbReference type="NCBI Taxonomy" id="1423724"/>
    <lineage>
        <taxon>Bacteria</taxon>
        <taxon>Bacillati</taxon>
        <taxon>Bacillota</taxon>
        <taxon>Bacilli</taxon>
        <taxon>Lactobacillales</taxon>
        <taxon>Lactobacillaceae</taxon>
        <taxon>Ligilactobacillus</taxon>
    </lineage>
</organism>
<feature type="domain" description="Regulatory protein YycH-like" evidence="2">
    <location>
        <begin position="38"/>
        <end position="257"/>
    </location>
</feature>
<gene>
    <name evidence="3" type="ORF">FC32_GL001862</name>
</gene>
<dbReference type="GO" id="GO:0016020">
    <property type="term" value="C:membrane"/>
    <property type="evidence" value="ECO:0007669"/>
    <property type="project" value="InterPro"/>
</dbReference>
<dbReference type="eggNOG" id="COG4853">
    <property type="taxonomic scope" value="Bacteria"/>
</dbReference>
<keyword evidence="4" id="KW-1185">Reference proteome</keyword>
<keyword evidence="1" id="KW-0812">Transmembrane</keyword>
<dbReference type="InterPro" id="IPR018604">
    <property type="entry name" value="YycI-like"/>
</dbReference>
<feature type="transmembrane region" description="Helical" evidence="1">
    <location>
        <begin position="7"/>
        <end position="26"/>
    </location>
</feature>
<dbReference type="OrthoDB" id="2135943at2"/>
<comment type="caution">
    <text evidence="3">The sequence shown here is derived from an EMBL/GenBank/DDBJ whole genome shotgun (WGS) entry which is preliminary data.</text>
</comment>
<accession>A0A0R1U9S7</accession>